<evidence type="ECO:0000313" key="1">
    <source>
        <dbReference type="EMBL" id="GAI71293.1"/>
    </source>
</evidence>
<reference evidence="1" key="1">
    <citation type="journal article" date="2014" name="Front. Microbiol.">
        <title>High frequency of phylogenetically diverse reductive dehalogenase-homologous genes in deep subseafloor sedimentary metagenomes.</title>
        <authorList>
            <person name="Kawai M."/>
            <person name="Futagami T."/>
            <person name="Toyoda A."/>
            <person name="Takaki Y."/>
            <person name="Nishi S."/>
            <person name="Hori S."/>
            <person name="Arai W."/>
            <person name="Tsubouchi T."/>
            <person name="Morono Y."/>
            <person name="Uchiyama I."/>
            <person name="Ito T."/>
            <person name="Fujiyama A."/>
            <person name="Inagaki F."/>
            <person name="Takami H."/>
        </authorList>
    </citation>
    <scope>NUCLEOTIDE SEQUENCE</scope>
    <source>
        <strain evidence="1">Expedition CK06-06</strain>
    </source>
</reference>
<accession>X1QSQ4</accession>
<dbReference type="AlphaFoldDB" id="X1QSQ4"/>
<comment type="caution">
    <text evidence="1">The sequence shown here is derived from an EMBL/GenBank/DDBJ whole genome shotgun (WGS) entry which is preliminary data.</text>
</comment>
<gene>
    <name evidence="1" type="ORF">S06H3_65722</name>
</gene>
<feature type="non-terminal residue" evidence="1">
    <location>
        <position position="66"/>
    </location>
</feature>
<dbReference type="EMBL" id="BARV01044389">
    <property type="protein sequence ID" value="GAI71293.1"/>
    <property type="molecule type" value="Genomic_DNA"/>
</dbReference>
<sequence length="66" mass="7304">MYETWEVDPTDVIYADEQNPFDLYAKLCTFASDYMKSLQAVGTAQIAVSTHSSKLHSLGALLAAFE</sequence>
<protein>
    <submittedName>
        <fullName evidence="1">Uncharacterized protein</fullName>
    </submittedName>
</protein>
<organism evidence="1">
    <name type="scientific">marine sediment metagenome</name>
    <dbReference type="NCBI Taxonomy" id="412755"/>
    <lineage>
        <taxon>unclassified sequences</taxon>
        <taxon>metagenomes</taxon>
        <taxon>ecological metagenomes</taxon>
    </lineage>
</organism>
<proteinExistence type="predicted"/>
<name>X1QSQ4_9ZZZZ</name>